<comment type="caution">
    <text evidence="3">The sequence shown here is derived from an EMBL/GenBank/DDBJ whole genome shotgun (WGS) entry which is preliminary data.</text>
</comment>
<dbReference type="PANTHER" id="PTHR36842">
    <property type="entry name" value="PROTEIN TOLB HOMOLOG"/>
    <property type="match status" value="1"/>
</dbReference>
<dbReference type="GO" id="GO:0005975">
    <property type="term" value="P:carbohydrate metabolic process"/>
    <property type="evidence" value="ECO:0007669"/>
    <property type="project" value="UniProtKB-ARBA"/>
</dbReference>
<evidence type="ECO:0000259" key="2">
    <source>
        <dbReference type="Pfam" id="PF16640"/>
    </source>
</evidence>
<feature type="signal peptide" evidence="1">
    <location>
        <begin position="1"/>
        <end position="29"/>
    </location>
</feature>
<dbReference type="InterPro" id="IPR011042">
    <property type="entry name" value="6-blade_b-propeller_TolB-like"/>
</dbReference>
<feature type="domain" description="Bacterial Ig-like" evidence="2">
    <location>
        <begin position="500"/>
        <end position="581"/>
    </location>
</feature>
<dbReference type="EMBL" id="SZPY01000001">
    <property type="protein sequence ID" value="TKI64389.1"/>
    <property type="molecule type" value="Genomic_DNA"/>
</dbReference>
<evidence type="ECO:0000256" key="1">
    <source>
        <dbReference type="SAM" id="SignalP"/>
    </source>
</evidence>
<evidence type="ECO:0000313" key="4">
    <source>
        <dbReference type="Proteomes" id="UP000307808"/>
    </source>
</evidence>
<name>A0A4U2YSH1_9ACTN</name>
<feature type="chain" id="PRO_5021027993" description="Bacterial Ig-like domain-containing protein" evidence="1">
    <location>
        <begin position="30"/>
        <end position="586"/>
    </location>
</feature>
<evidence type="ECO:0000313" key="3">
    <source>
        <dbReference type="EMBL" id="TKI64389.1"/>
    </source>
</evidence>
<dbReference type="PANTHER" id="PTHR36842:SF1">
    <property type="entry name" value="PROTEIN TOLB"/>
    <property type="match status" value="1"/>
</dbReference>
<dbReference type="InterPro" id="IPR013783">
    <property type="entry name" value="Ig-like_fold"/>
</dbReference>
<dbReference type="Pfam" id="PF16640">
    <property type="entry name" value="Big_3_5"/>
    <property type="match status" value="1"/>
</dbReference>
<keyword evidence="1" id="KW-0732">Signal</keyword>
<dbReference type="InterPro" id="IPR032109">
    <property type="entry name" value="Big_3_5"/>
</dbReference>
<gene>
    <name evidence="3" type="ORF">FC770_04440</name>
</gene>
<sequence length="586" mass="59560">MNSRASRVSVVVVGVLLAALVAVSGPAQAADPSPVQVVPPAGVALGGYPSGLDMSADGRWVAYTGSAGATFGLYVADRTTGVTTPLFTGATPVGELSISADGDRIAYVLGTGTYGVGPTVQVRVFDRPSGTSRPVSATADGVPGDGHSFSPDISEDGTAVAFSTYSTNLADGTGGEGSDVLVKEIATGEVERISGAGAATESGSPVNSADGDRVAFVTDQDLVSGDTDVTDDVVVRTRSTGALALVSRAAGGAAASEPAISADGRKVAYLVAEGGSPELPHSGVFVTTVAAGATVRASTDDSGEMRSPSQTPELSSDGRFVLFTAMTSGPGRLAVEVFVRDVARGTTTWVSTAHPGSAFGVSGAAISGTGRHVLFAALSVDGTTAWTADLGEPVAPPVPVNTALPAQARAKVAKGPSYSFVAKAGTWEDADGFTPTYQWLRNGRPIPGAKARTYVVTPADFGKRIAVRETLTPVVGEPVSAVSAATKAVKPGSDLTAKVARSRVKAGAPVVVTVRVRHDFGVRPQGKVQVSGGKRSKAVKVDADGRMTVRLKGLGVGRHTVRVSYAGTPHVKRAETVRIQVRITRR</sequence>
<dbReference type="Proteomes" id="UP000307808">
    <property type="component" value="Unassembled WGS sequence"/>
</dbReference>
<organism evidence="3 4">
    <name type="scientific">Nocardioides jishulii</name>
    <dbReference type="NCBI Taxonomy" id="2575440"/>
    <lineage>
        <taxon>Bacteria</taxon>
        <taxon>Bacillati</taxon>
        <taxon>Actinomycetota</taxon>
        <taxon>Actinomycetes</taxon>
        <taxon>Propionibacteriales</taxon>
        <taxon>Nocardioidaceae</taxon>
        <taxon>Nocardioides</taxon>
    </lineage>
</organism>
<protein>
    <recommendedName>
        <fullName evidence="2">Bacterial Ig-like domain-containing protein</fullName>
    </recommendedName>
</protein>
<dbReference type="Gene3D" id="2.60.40.10">
    <property type="entry name" value="Immunoglobulins"/>
    <property type="match status" value="1"/>
</dbReference>
<dbReference type="SUPFAM" id="SSF82171">
    <property type="entry name" value="DPP6 N-terminal domain-like"/>
    <property type="match status" value="1"/>
</dbReference>
<dbReference type="AlphaFoldDB" id="A0A4U2YSH1"/>
<proteinExistence type="predicted"/>
<dbReference type="Gene3D" id="2.60.40.2700">
    <property type="match status" value="1"/>
</dbReference>
<accession>A0A4U2YSH1</accession>
<dbReference type="OrthoDB" id="614750at2"/>
<reference evidence="3 4" key="1">
    <citation type="submission" date="2019-04" db="EMBL/GenBank/DDBJ databases">
        <authorList>
            <person name="Dong K."/>
        </authorList>
    </citation>
    <scope>NUCLEOTIDE SEQUENCE [LARGE SCALE GENOMIC DNA]</scope>
    <source>
        <strain evidence="4">dk3543</strain>
    </source>
</reference>
<dbReference type="RefSeq" id="WP_137064850.1">
    <property type="nucleotide sequence ID" value="NZ_CP040748.1"/>
</dbReference>
<keyword evidence="4" id="KW-1185">Reference proteome</keyword>
<dbReference type="Gene3D" id="2.120.10.30">
    <property type="entry name" value="TolB, C-terminal domain"/>
    <property type="match status" value="2"/>
</dbReference>